<keyword evidence="2" id="KW-1185">Reference proteome</keyword>
<name>A0AAD9Q888_ACRCE</name>
<reference evidence="1" key="1">
    <citation type="journal article" date="2023" name="G3 (Bethesda)">
        <title>Whole genome assembly and annotation of the endangered Caribbean coral Acropora cervicornis.</title>
        <authorList>
            <person name="Selwyn J.D."/>
            <person name="Vollmer S.V."/>
        </authorList>
    </citation>
    <scope>NUCLEOTIDE SEQUENCE</scope>
    <source>
        <strain evidence="1">K2</strain>
    </source>
</reference>
<comment type="caution">
    <text evidence="1">The sequence shown here is derived from an EMBL/GenBank/DDBJ whole genome shotgun (WGS) entry which is preliminary data.</text>
</comment>
<dbReference type="AlphaFoldDB" id="A0AAD9Q888"/>
<gene>
    <name evidence="1" type="ORF">P5673_021464</name>
</gene>
<dbReference type="Proteomes" id="UP001249851">
    <property type="component" value="Unassembled WGS sequence"/>
</dbReference>
<sequence>MASHWSNESVTVFTAVVYYKDVNKDLKHFSCALIGGPTIKAYLWRDSNDRFNYGINLTKENLRFFLMETLTCESIGVADGGLMPESRMTASIIYENPIMADLMKPGE</sequence>
<proteinExistence type="predicted"/>
<organism evidence="1 2">
    <name type="scientific">Acropora cervicornis</name>
    <name type="common">Staghorn coral</name>
    <dbReference type="NCBI Taxonomy" id="6130"/>
    <lineage>
        <taxon>Eukaryota</taxon>
        <taxon>Metazoa</taxon>
        <taxon>Cnidaria</taxon>
        <taxon>Anthozoa</taxon>
        <taxon>Hexacorallia</taxon>
        <taxon>Scleractinia</taxon>
        <taxon>Astrocoeniina</taxon>
        <taxon>Acroporidae</taxon>
        <taxon>Acropora</taxon>
    </lineage>
</organism>
<reference evidence="1" key="2">
    <citation type="journal article" date="2023" name="Science">
        <title>Genomic signatures of disease resistance in endangered staghorn corals.</title>
        <authorList>
            <person name="Vollmer S.V."/>
            <person name="Selwyn J.D."/>
            <person name="Despard B.A."/>
            <person name="Roesel C.L."/>
        </authorList>
    </citation>
    <scope>NUCLEOTIDE SEQUENCE</scope>
    <source>
        <strain evidence="1">K2</strain>
    </source>
</reference>
<accession>A0AAD9Q888</accession>
<evidence type="ECO:0000313" key="2">
    <source>
        <dbReference type="Proteomes" id="UP001249851"/>
    </source>
</evidence>
<evidence type="ECO:0000313" key="1">
    <source>
        <dbReference type="EMBL" id="KAK2556552.1"/>
    </source>
</evidence>
<dbReference type="EMBL" id="JARQWQ010000055">
    <property type="protein sequence ID" value="KAK2556552.1"/>
    <property type="molecule type" value="Genomic_DNA"/>
</dbReference>
<protein>
    <submittedName>
        <fullName evidence="1">Uncharacterized protein</fullName>
    </submittedName>
</protein>